<evidence type="ECO:0000259" key="3">
    <source>
        <dbReference type="Pfam" id="PF13505"/>
    </source>
</evidence>
<proteinExistence type="predicted"/>
<evidence type="ECO:0000313" key="5">
    <source>
        <dbReference type="Proteomes" id="UP000551327"/>
    </source>
</evidence>
<keyword evidence="1 2" id="KW-0732">Signal</keyword>
<evidence type="ECO:0000313" key="4">
    <source>
        <dbReference type="EMBL" id="MBC2670860.1"/>
    </source>
</evidence>
<dbReference type="Pfam" id="PF13505">
    <property type="entry name" value="OMP_b-brl"/>
    <property type="match status" value="1"/>
</dbReference>
<dbReference type="InterPro" id="IPR011250">
    <property type="entry name" value="OMP/PagP_B-barrel"/>
</dbReference>
<keyword evidence="5" id="KW-1185">Reference proteome</keyword>
<evidence type="ECO:0000256" key="2">
    <source>
        <dbReference type="SAM" id="SignalP"/>
    </source>
</evidence>
<dbReference type="RefSeq" id="WP_185680714.1">
    <property type="nucleotide sequence ID" value="NZ_JACLAX010000032.1"/>
</dbReference>
<dbReference type="AlphaFoldDB" id="A0A7X1KRQ7"/>
<feature type="non-terminal residue" evidence="4">
    <location>
        <position position="198"/>
    </location>
</feature>
<feature type="domain" description="Outer membrane protein beta-barrel" evidence="3">
    <location>
        <begin position="8"/>
        <end position="189"/>
    </location>
</feature>
<dbReference type="SUPFAM" id="SSF56925">
    <property type="entry name" value="OMPA-like"/>
    <property type="match status" value="1"/>
</dbReference>
<feature type="signal peptide" evidence="2">
    <location>
        <begin position="1"/>
        <end position="21"/>
    </location>
</feature>
<gene>
    <name evidence="4" type="ORF">H7F53_17030</name>
</gene>
<comment type="caution">
    <text evidence="4">The sequence shown here is derived from an EMBL/GenBank/DDBJ whole genome shotgun (WGS) entry which is preliminary data.</text>
</comment>
<dbReference type="InterPro" id="IPR027385">
    <property type="entry name" value="Beta-barrel_OMP"/>
</dbReference>
<feature type="chain" id="PRO_5030518375" evidence="2">
    <location>
        <begin position="22"/>
        <end position="198"/>
    </location>
</feature>
<sequence length="198" mass="20667">MKKIAFLTAAAAAALATPALARDDQWYVEADVGAVKAENIFNLTGVGNAGVLKTKAGYDFGGIVGYDFGGFRLEAEASFRRVEEANFTTATQSFTNAQVGGGAEALSFMANGLLDFGPDNGLQGFIGGGVGVGRVKNAVLTAVNAVNVNDSDTGLAWQALAGVRAPVTDHVDIGLKYRFYNQNGNDLVNNAGRNVRTR</sequence>
<evidence type="ECO:0000256" key="1">
    <source>
        <dbReference type="ARBA" id="ARBA00022729"/>
    </source>
</evidence>
<accession>A0A7X1KRQ7</accession>
<name>A0A7X1KRQ7_9SPHN</name>
<organism evidence="4 5">
    <name type="scientific">Novosphingobium piscinae</name>
    <dbReference type="NCBI Taxonomy" id="1507448"/>
    <lineage>
        <taxon>Bacteria</taxon>
        <taxon>Pseudomonadati</taxon>
        <taxon>Pseudomonadota</taxon>
        <taxon>Alphaproteobacteria</taxon>
        <taxon>Sphingomonadales</taxon>
        <taxon>Sphingomonadaceae</taxon>
        <taxon>Novosphingobium</taxon>
    </lineage>
</organism>
<dbReference type="Proteomes" id="UP000551327">
    <property type="component" value="Unassembled WGS sequence"/>
</dbReference>
<reference evidence="4 5" key="1">
    <citation type="submission" date="2020-08" db="EMBL/GenBank/DDBJ databases">
        <title>The genome sequence of type strain Novosphingobium piscinae KCTC 42194.</title>
        <authorList>
            <person name="Liu Y."/>
        </authorList>
    </citation>
    <scope>NUCLEOTIDE SEQUENCE [LARGE SCALE GENOMIC DNA]</scope>
    <source>
        <strain evidence="4 5">KCTC 42194</strain>
    </source>
</reference>
<dbReference type="EMBL" id="JACLAX010000032">
    <property type="protein sequence ID" value="MBC2670860.1"/>
    <property type="molecule type" value="Genomic_DNA"/>
</dbReference>
<protein>
    <submittedName>
        <fullName evidence="4">Outer membrane beta-barrel protein</fullName>
    </submittedName>
</protein>
<dbReference type="Gene3D" id="2.40.160.20">
    <property type="match status" value="1"/>
</dbReference>